<evidence type="ECO:0000313" key="4">
    <source>
        <dbReference type="Proteomes" id="UP000095672"/>
    </source>
</evidence>
<sequence>MPILLLLFIAVPILEMWLLITVGREIGALPTIGLVLLTAVVGLALLRRQGLSTVLRAQQKMQVGELPAREMAEGIFLAVGGALLLTPGFFTDALGFACLIPGLRQLVLGRLLRHVVVVRGTGYPPGGQYGPRRNPGRESDSDIIEGEYSRDDRHRVQDSRDRDGSDER</sequence>
<gene>
    <name evidence="3" type="ORF">AUP74_01935</name>
</gene>
<evidence type="ECO:0000313" key="3">
    <source>
        <dbReference type="EMBL" id="AOS97365.1"/>
    </source>
</evidence>
<keyword evidence="2" id="KW-0472">Membrane</keyword>
<feature type="transmembrane region" description="Helical" evidence="2">
    <location>
        <begin position="26"/>
        <end position="46"/>
    </location>
</feature>
<feature type="compositionally biased region" description="Basic and acidic residues" evidence="1">
    <location>
        <begin position="147"/>
        <end position="168"/>
    </location>
</feature>
<keyword evidence="2" id="KW-0812">Transmembrane</keyword>
<dbReference type="OrthoDB" id="9792788at2"/>
<evidence type="ECO:0000256" key="1">
    <source>
        <dbReference type="SAM" id="MobiDB-lite"/>
    </source>
</evidence>
<name>A0A1C9W8B8_9GAMM</name>
<dbReference type="NCBIfam" id="NF008528">
    <property type="entry name" value="PRK11463.1-2"/>
    <property type="match status" value="1"/>
</dbReference>
<dbReference type="Pfam" id="PF04186">
    <property type="entry name" value="FxsA"/>
    <property type="match status" value="1"/>
</dbReference>
<organism evidence="3 4">
    <name type="scientific">Microbulbifer aggregans</name>
    <dbReference type="NCBI Taxonomy" id="1769779"/>
    <lineage>
        <taxon>Bacteria</taxon>
        <taxon>Pseudomonadati</taxon>
        <taxon>Pseudomonadota</taxon>
        <taxon>Gammaproteobacteria</taxon>
        <taxon>Cellvibrionales</taxon>
        <taxon>Microbulbiferaceae</taxon>
        <taxon>Microbulbifer</taxon>
    </lineage>
</organism>
<dbReference type="PANTHER" id="PTHR35335">
    <property type="entry name" value="UPF0716 PROTEIN FXSA"/>
    <property type="match status" value="1"/>
</dbReference>
<keyword evidence="2" id="KW-1133">Transmembrane helix</keyword>
<dbReference type="PATRIC" id="fig|1769779.3.peg.1941"/>
<accession>A0A1C9W8B8</accession>
<keyword evidence="4" id="KW-1185">Reference proteome</keyword>
<protein>
    <submittedName>
        <fullName evidence="3">Phage T7 F exclusion suppressor FxsA</fullName>
    </submittedName>
</protein>
<dbReference type="STRING" id="1769779.AUP74_01935"/>
<dbReference type="RefSeq" id="WP_069947385.1">
    <property type="nucleotide sequence ID" value="NZ_CP014143.1"/>
</dbReference>
<evidence type="ECO:0000256" key="2">
    <source>
        <dbReference type="SAM" id="Phobius"/>
    </source>
</evidence>
<dbReference type="Proteomes" id="UP000095672">
    <property type="component" value="Chromosome"/>
</dbReference>
<dbReference type="PANTHER" id="PTHR35335:SF1">
    <property type="entry name" value="UPF0716 PROTEIN FXSA"/>
    <property type="match status" value="1"/>
</dbReference>
<dbReference type="GO" id="GO:0016020">
    <property type="term" value="C:membrane"/>
    <property type="evidence" value="ECO:0007669"/>
    <property type="project" value="InterPro"/>
</dbReference>
<feature type="region of interest" description="Disordered" evidence="1">
    <location>
        <begin position="124"/>
        <end position="168"/>
    </location>
</feature>
<dbReference type="InterPro" id="IPR007313">
    <property type="entry name" value="FxsA"/>
</dbReference>
<dbReference type="KEGG" id="micc:AUP74_01935"/>
<reference evidence="4" key="1">
    <citation type="submission" date="2016-01" db="EMBL/GenBank/DDBJ databases">
        <title>Complete genome sequence of Microbulbifer sp. CCB-MM1, a halophile isolated from Matang Mangrove Forest, Perak.</title>
        <authorList>
            <person name="Moh T.H."/>
            <person name="Dinesh B."/>
            <person name="Lau N.-S."/>
            <person name="Go F."/>
            <person name="Alexander Chong S.-C."/>
        </authorList>
    </citation>
    <scope>NUCLEOTIDE SEQUENCE [LARGE SCALE GENOMIC DNA]</scope>
    <source>
        <strain evidence="4">CCB-MM1</strain>
    </source>
</reference>
<proteinExistence type="predicted"/>
<dbReference type="AlphaFoldDB" id="A0A1C9W8B8"/>
<dbReference type="EMBL" id="CP014143">
    <property type="protein sequence ID" value="AOS97365.1"/>
    <property type="molecule type" value="Genomic_DNA"/>
</dbReference>